<keyword evidence="18" id="KW-1185">Reference proteome</keyword>
<gene>
    <name evidence="17" type="ORF">BJB45_10605</name>
</gene>
<keyword evidence="5" id="KW-0963">Cytoplasm</keyword>
<dbReference type="InterPro" id="IPR029063">
    <property type="entry name" value="SAM-dependent_MTases_sf"/>
</dbReference>
<dbReference type="Gene3D" id="1.10.940.10">
    <property type="entry name" value="NusB-like"/>
    <property type="match status" value="1"/>
</dbReference>
<dbReference type="PANTHER" id="PTHR22807">
    <property type="entry name" value="NOP2 YEAST -RELATED NOL1/NOP2/FMU SUN DOMAIN-CONTAINING"/>
    <property type="match status" value="1"/>
</dbReference>
<dbReference type="PANTHER" id="PTHR22807:SF61">
    <property type="entry name" value="NOL1_NOP2_SUN FAMILY PROTEIN _ ANTITERMINATION NUSB DOMAIN-CONTAINING PROTEIN"/>
    <property type="match status" value="1"/>
</dbReference>
<dbReference type="InterPro" id="IPR023267">
    <property type="entry name" value="RCMT"/>
</dbReference>
<dbReference type="CDD" id="cd02440">
    <property type="entry name" value="AdoMet_MTases"/>
    <property type="match status" value="1"/>
</dbReference>
<dbReference type="PROSITE" id="PS01153">
    <property type="entry name" value="NOL1_NOP2_SUN"/>
    <property type="match status" value="1"/>
</dbReference>
<dbReference type="Proteomes" id="UP000019113">
    <property type="component" value="Unassembled WGS sequence"/>
</dbReference>
<evidence type="ECO:0000256" key="14">
    <source>
        <dbReference type="PROSITE-ProRule" id="PRU01023"/>
    </source>
</evidence>
<evidence type="ECO:0000256" key="5">
    <source>
        <dbReference type="ARBA" id="ARBA00022490"/>
    </source>
</evidence>
<dbReference type="GO" id="GO:0005829">
    <property type="term" value="C:cytosol"/>
    <property type="evidence" value="ECO:0007669"/>
    <property type="project" value="TreeGrafter"/>
</dbReference>
<keyword evidence="6" id="KW-0698">rRNA processing</keyword>
<evidence type="ECO:0000256" key="6">
    <source>
        <dbReference type="ARBA" id="ARBA00022552"/>
    </source>
</evidence>
<dbReference type="InterPro" id="IPR004573">
    <property type="entry name" value="rRNA_ssu_MeTfrase_B"/>
</dbReference>
<organism evidence="17 18">
    <name type="scientific">Halomonas huangheensis</name>
    <dbReference type="NCBI Taxonomy" id="1178482"/>
    <lineage>
        <taxon>Bacteria</taxon>
        <taxon>Pseudomonadati</taxon>
        <taxon>Pseudomonadota</taxon>
        <taxon>Gammaproteobacteria</taxon>
        <taxon>Oceanospirillales</taxon>
        <taxon>Halomonadaceae</taxon>
        <taxon>Halomonas</taxon>
    </lineage>
</organism>
<feature type="binding site" evidence="14">
    <location>
        <begin position="279"/>
        <end position="285"/>
    </location>
    <ligand>
        <name>S-adenosyl-L-methionine</name>
        <dbReference type="ChEBI" id="CHEBI:59789"/>
    </ligand>
</feature>
<evidence type="ECO:0000256" key="8">
    <source>
        <dbReference type="ARBA" id="ARBA00022679"/>
    </source>
</evidence>
<dbReference type="Gene3D" id="3.40.50.150">
    <property type="entry name" value="Vaccinia Virus protein VP39"/>
    <property type="match status" value="1"/>
</dbReference>
<dbReference type="Gene3D" id="3.30.70.1170">
    <property type="entry name" value="Sun protein, domain 3"/>
    <property type="match status" value="1"/>
</dbReference>
<dbReference type="SUPFAM" id="SSF53335">
    <property type="entry name" value="S-adenosyl-L-methionine-dependent methyltransferases"/>
    <property type="match status" value="1"/>
</dbReference>
<keyword evidence="9 14" id="KW-0949">S-adenosyl-L-methionine</keyword>
<dbReference type="InterPro" id="IPR054728">
    <property type="entry name" value="RsmB-like_ferredoxin"/>
</dbReference>
<dbReference type="NCBIfam" id="TIGR00563">
    <property type="entry name" value="rsmB"/>
    <property type="match status" value="1"/>
</dbReference>
<dbReference type="STRING" id="1178482.AR456_16440"/>
<proteinExistence type="inferred from homology"/>
<dbReference type="EC" id="2.1.1.176" evidence="4"/>
<dbReference type="GO" id="GO:0070475">
    <property type="term" value="P:rRNA base methylation"/>
    <property type="evidence" value="ECO:0007669"/>
    <property type="project" value="TreeGrafter"/>
</dbReference>
<comment type="similarity">
    <text evidence="3 14">Belongs to the class I-like SAM-binding methyltransferase superfamily. RsmB/NOP family.</text>
</comment>
<reference evidence="17 18" key="1">
    <citation type="submission" date="2013-08" db="EMBL/GenBank/DDBJ databases">
        <title>draft genome of Halomonas huanghegensis, strain BJGMM-B45T.</title>
        <authorList>
            <person name="Miao C."/>
            <person name="Wan Y."/>
            <person name="Jin W."/>
        </authorList>
    </citation>
    <scope>NUCLEOTIDE SEQUENCE [LARGE SCALE GENOMIC DNA]</scope>
    <source>
        <strain evidence="17 18">BJGMM-B45</strain>
    </source>
</reference>
<dbReference type="EMBL" id="AVBC01000019">
    <property type="protein sequence ID" value="ERL52408.1"/>
    <property type="molecule type" value="Genomic_DNA"/>
</dbReference>
<comment type="caution">
    <text evidence="17">The sequence shown here is derived from an EMBL/GenBank/DDBJ whole genome shotgun (WGS) entry which is preliminary data.</text>
</comment>
<dbReference type="FunFam" id="3.30.70.1170:FF:000002">
    <property type="entry name" value="Ribosomal RNA small subunit methyltransferase B"/>
    <property type="match status" value="1"/>
</dbReference>
<sequence length="460" mass="50184">MTDDTSATASGRPRRARNGKATPSAKGDCVRAAAARALVPVITGKGSLNNLDDHQVVARDRALFKAMCYGTCRTLPRLEALAAKLLEKPFKSRDADVQALLLLGIFQLLYLRIPAHAAVGETAGAARLLGKAWATRVLNGCLRRLQREASTLEAEVDKDPAVELLHPRWWMKMIRDAWPDDWRAVLEANNQPGPMTLRVNRRYNDRESYIDILDSAGISAHLCAHAPDAITLDSSRDVEALPGFAEGHVSVQDEAAQLSAVMLGPVIAPRPGARVLDACCAPGGKTAHLLELFDIELQAIDSDAARLARVEDTLSRLGLSARLAQGDATERDWWDGTQFDAILLDAPCSGSGVIRRHPDIKRLRRQSDIAQLAELQAQLLDNLWGLLKPGGTLLYATCSVLPQENSDQVAAFLERTPDAQLNMPEGIGWGRDTSPGRQLLPVVDGHDGFFYARLMKTRPQ</sequence>
<dbReference type="SUPFAM" id="SSF48013">
    <property type="entry name" value="NusB-like"/>
    <property type="match status" value="1"/>
</dbReference>
<evidence type="ECO:0000256" key="2">
    <source>
        <dbReference type="ARBA" id="ARBA00004496"/>
    </source>
</evidence>
<feature type="region of interest" description="Disordered" evidence="15">
    <location>
        <begin position="1"/>
        <end position="25"/>
    </location>
</feature>
<feature type="binding site" evidence="14">
    <location>
        <position position="301"/>
    </location>
    <ligand>
        <name>S-adenosyl-L-methionine</name>
        <dbReference type="ChEBI" id="CHEBI:59789"/>
    </ligand>
</feature>
<keyword evidence="10 14" id="KW-0694">RNA-binding</keyword>
<dbReference type="GO" id="GO:0003723">
    <property type="term" value="F:RNA binding"/>
    <property type="evidence" value="ECO:0007669"/>
    <property type="project" value="UniProtKB-UniRule"/>
</dbReference>
<comment type="catalytic activity">
    <reaction evidence="13">
        <text>cytidine(967) in 16S rRNA + S-adenosyl-L-methionine = 5-methylcytidine(967) in 16S rRNA + S-adenosyl-L-homocysteine + H(+)</text>
        <dbReference type="Rhea" id="RHEA:42748"/>
        <dbReference type="Rhea" id="RHEA-COMP:10219"/>
        <dbReference type="Rhea" id="RHEA-COMP:10220"/>
        <dbReference type="ChEBI" id="CHEBI:15378"/>
        <dbReference type="ChEBI" id="CHEBI:57856"/>
        <dbReference type="ChEBI" id="CHEBI:59789"/>
        <dbReference type="ChEBI" id="CHEBI:74483"/>
        <dbReference type="ChEBI" id="CHEBI:82748"/>
        <dbReference type="EC" id="2.1.1.176"/>
    </reaction>
</comment>
<dbReference type="AlphaFoldDB" id="W1NA89"/>
<dbReference type="PROSITE" id="PS51686">
    <property type="entry name" value="SAM_MT_RSMB_NOP"/>
    <property type="match status" value="1"/>
</dbReference>
<evidence type="ECO:0000256" key="1">
    <source>
        <dbReference type="ARBA" id="ARBA00002724"/>
    </source>
</evidence>
<dbReference type="InterPro" id="IPR035926">
    <property type="entry name" value="NusB-like_sf"/>
</dbReference>
<evidence type="ECO:0000256" key="7">
    <source>
        <dbReference type="ARBA" id="ARBA00022603"/>
    </source>
</evidence>
<dbReference type="GO" id="GO:0009383">
    <property type="term" value="F:rRNA (cytosine-C5-)-methyltransferase activity"/>
    <property type="evidence" value="ECO:0007669"/>
    <property type="project" value="TreeGrafter"/>
</dbReference>
<evidence type="ECO:0000259" key="16">
    <source>
        <dbReference type="PROSITE" id="PS51686"/>
    </source>
</evidence>
<feature type="binding site" evidence="14">
    <location>
        <position position="345"/>
    </location>
    <ligand>
        <name>S-adenosyl-L-methionine</name>
        <dbReference type="ChEBI" id="CHEBI:59789"/>
    </ligand>
</feature>
<evidence type="ECO:0000313" key="18">
    <source>
        <dbReference type="Proteomes" id="UP000019113"/>
    </source>
</evidence>
<keyword evidence="7 14" id="KW-0489">Methyltransferase</keyword>
<dbReference type="InterPro" id="IPR018314">
    <property type="entry name" value="RsmB/NOL1/NOP2-like_CS"/>
</dbReference>
<dbReference type="KEGG" id="hhu:AR456_16440"/>
<dbReference type="PATRIC" id="fig|1178482.3.peg.1280"/>
<accession>W1NA89</accession>
<dbReference type="FunFam" id="3.40.50.150:FF:000022">
    <property type="entry name" value="Ribosomal RNA small subunit methyltransferase B"/>
    <property type="match status" value="1"/>
</dbReference>
<comment type="function">
    <text evidence="1">Specifically methylates the cytosine at position 967 (m5C967) of 16S rRNA.</text>
</comment>
<dbReference type="NCBIfam" id="NF008149">
    <property type="entry name" value="PRK10901.1"/>
    <property type="match status" value="1"/>
</dbReference>
<evidence type="ECO:0000256" key="4">
    <source>
        <dbReference type="ARBA" id="ARBA00012140"/>
    </source>
</evidence>
<feature type="binding site" evidence="14">
    <location>
        <position position="327"/>
    </location>
    <ligand>
        <name>S-adenosyl-L-methionine</name>
        <dbReference type="ChEBI" id="CHEBI:59789"/>
    </ligand>
</feature>
<dbReference type="eggNOG" id="COG0144">
    <property type="taxonomic scope" value="Bacteria"/>
</dbReference>
<dbReference type="OrthoDB" id="9810297at2"/>
<evidence type="ECO:0000256" key="13">
    <source>
        <dbReference type="ARBA" id="ARBA00047283"/>
    </source>
</evidence>
<protein>
    <recommendedName>
        <fullName evidence="4">16S rRNA (cytosine(967)-C(5))-methyltransferase</fullName>
        <ecNumber evidence="4">2.1.1.176</ecNumber>
    </recommendedName>
    <alternativeName>
        <fullName evidence="11">16S rRNA m5C967 methyltransferase</fullName>
    </alternativeName>
    <alternativeName>
        <fullName evidence="12">rRNA (cytosine-C(5)-)-methyltransferase RsmB</fullName>
    </alternativeName>
</protein>
<dbReference type="Pfam" id="PF01029">
    <property type="entry name" value="NusB"/>
    <property type="match status" value="1"/>
</dbReference>
<evidence type="ECO:0000256" key="3">
    <source>
        <dbReference type="ARBA" id="ARBA00007494"/>
    </source>
</evidence>
<dbReference type="GO" id="GO:0006355">
    <property type="term" value="P:regulation of DNA-templated transcription"/>
    <property type="evidence" value="ECO:0007669"/>
    <property type="project" value="InterPro"/>
</dbReference>
<evidence type="ECO:0000256" key="10">
    <source>
        <dbReference type="ARBA" id="ARBA00022884"/>
    </source>
</evidence>
<evidence type="ECO:0000256" key="15">
    <source>
        <dbReference type="SAM" id="MobiDB-lite"/>
    </source>
</evidence>
<evidence type="ECO:0000313" key="17">
    <source>
        <dbReference type="EMBL" id="ERL52408.1"/>
    </source>
</evidence>
<evidence type="ECO:0000256" key="11">
    <source>
        <dbReference type="ARBA" id="ARBA00030399"/>
    </source>
</evidence>
<dbReference type="InterPro" id="IPR049560">
    <property type="entry name" value="MeTrfase_RsmB-F_NOP2_cat"/>
</dbReference>
<comment type="subcellular location">
    <subcellularLocation>
        <location evidence="2">Cytoplasm</location>
    </subcellularLocation>
</comment>
<name>W1NA89_9GAMM</name>
<evidence type="ECO:0000256" key="12">
    <source>
        <dbReference type="ARBA" id="ARBA00031088"/>
    </source>
</evidence>
<dbReference type="InterPro" id="IPR006027">
    <property type="entry name" value="NusB_RsmB_TIM44"/>
</dbReference>
<dbReference type="Pfam" id="PF22458">
    <property type="entry name" value="RsmF-B_ferredox"/>
    <property type="match status" value="1"/>
</dbReference>
<dbReference type="PRINTS" id="PR02008">
    <property type="entry name" value="RCMTFAMILY"/>
</dbReference>
<dbReference type="InterPro" id="IPR001678">
    <property type="entry name" value="MeTrfase_RsmB-F_NOP2_dom"/>
</dbReference>
<keyword evidence="8 14" id="KW-0808">Transferase</keyword>
<dbReference type="Pfam" id="PF01189">
    <property type="entry name" value="Methyltr_RsmB-F"/>
    <property type="match status" value="1"/>
</dbReference>
<feature type="domain" description="SAM-dependent MTase RsmB/NOP-type" evidence="16">
    <location>
        <begin position="185"/>
        <end position="457"/>
    </location>
</feature>
<feature type="active site" description="Nucleophile" evidence="14">
    <location>
        <position position="398"/>
    </location>
</feature>
<dbReference type="Gene3D" id="1.10.287.730">
    <property type="entry name" value="Helix hairpin bin"/>
    <property type="match status" value="1"/>
</dbReference>
<dbReference type="RefSeq" id="WP_021818241.1">
    <property type="nucleotide sequence ID" value="NZ_AVBC01000019.1"/>
</dbReference>
<evidence type="ECO:0000256" key="9">
    <source>
        <dbReference type="ARBA" id="ARBA00022691"/>
    </source>
</evidence>